<evidence type="ECO:0000256" key="1">
    <source>
        <dbReference type="ARBA" id="ARBA00007553"/>
    </source>
</evidence>
<keyword evidence="2" id="KW-0399">Innate immunity</keyword>
<dbReference type="EMBL" id="OV651818">
    <property type="protein sequence ID" value="CAH1112616.1"/>
    <property type="molecule type" value="Genomic_DNA"/>
</dbReference>
<dbReference type="InterPro" id="IPR006619">
    <property type="entry name" value="PGRP_domain_met/bac"/>
</dbReference>
<keyword evidence="4" id="KW-0472">Membrane</keyword>
<keyword evidence="7" id="KW-1185">Reference proteome</keyword>
<feature type="domain" description="Peptidoglycan recognition protein family" evidence="5">
    <location>
        <begin position="163"/>
        <end position="303"/>
    </location>
</feature>
<dbReference type="Proteomes" id="UP001153636">
    <property type="component" value="Chromosome 6"/>
</dbReference>
<dbReference type="Pfam" id="PF01510">
    <property type="entry name" value="Amidase_2"/>
    <property type="match status" value="1"/>
</dbReference>
<protein>
    <recommendedName>
        <fullName evidence="5">Peptidoglycan recognition protein family domain-containing protein</fullName>
    </recommendedName>
</protein>
<dbReference type="GO" id="GO:0045087">
    <property type="term" value="P:innate immune response"/>
    <property type="evidence" value="ECO:0007669"/>
    <property type="project" value="UniProtKB-KW"/>
</dbReference>
<evidence type="ECO:0000256" key="4">
    <source>
        <dbReference type="SAM" id="Phobius"/>
    </source>
</evidence>
<feature type="domain" description="Peptidoglycan recognition protein family" evidence="5">
    <location>
        <begin position="389"/>
        <end position="528"/>
    </location>
</feature>
<organism evidence="6 7">
    <name type="scientific">Psylliodes chrysocephalus</name>
    <dbReference type="NCBI Taxonomy" id="3402493"/>
    <lineage>
        <taxon>Eukaryota</taxon>
        <taxon>Metazoa</taxon>
        <taxon>Ecdysozoa</taxon>
        <taxon>Arthropoda</taxon>
        <taxon>Hexapoda</taxon>
        <taxon>Insecta</taxon>
        <taxon>Pterygota</taxon>
        <taxon>Neoptera</taxon>
        <taxon>Endopterygota</taxon>
        <taxon>Coleoptera</taxon>
        <taxon>Polyphaga</taxon>
        <taxon>Cucujiformia</taxon>
        <taxon>Chrysomeloidea</taxon>
        <taxon>Chrysomelidae</taxon>
        <taxon>Galerucinae</taxon>
        <taxon>Alticini</taxon>
        <taxon>Psylliodes</taxon>
    </lineage>
</organism>
<dbReference type="GO" id="GO:0009253">
    <property type="term" value="P:peptidoglycan catabolic process"/>
    <property type="evidence" value="ECO:0007669"/>
    <property type="project" value="InterPro"/>
</dbReference>
<evidence type="ECO:0000313" key="6">
    <source>
        <dbReference type="EMBL" id="CAH1112616.1"/>
    </source>
</evidence>
<keyword evidence="4" id="KW-0812">Transmembrane</keyword>
<dbReference type="OrthoDB" id="10001926at2759"/>
<name>A0A9P0D6Y2_9CUCU</name>
<dbReference type="SUPFAM" id="SSF55846">
    <property type="entry name" value="N-acetylmuramoyl-L-alanine amidase-like"/>
    <property type="match status" value="2"/>
</dbReference>
<accession>A0A9P0D6Y2</accession>
<evidence type="ECO:0000256" key="2">
    <source>
        <dbReference type="ARBA" id="ARBA00022588"/>
    </source>
</evidence>
<dbReference type="AlphaFoldDB" id="A0A9P0D6Y2"/>
<evidence type="ECO:0000259" key="5">
    <source>
        <dbReference type="SMART" id="SM00701"/>
    </source>
</evidence>
<gene>
    <name evidence="6" type="ORF">PSYICH_LOCUS12055</name>
</gene>
<dbReference type="PANTHER" id="PTHR11022:SF74">
    <property type="entry name" value="PEPTIDOGLYCAN-RECOGNITION PROTEIN SA"/>
    <property type="match status" value="1"/>
</dbReference>
<dbReference type="Gene3D" id="3.40.80.10">
    <property type="entry name" value="Peptidoglycan recognition protein-like"/>
    <property type="match status" value="2"/>
</dbReference>
<evidence type="ECO:0000256" key="3">
    <source>
        <dbReference type="ARBA" id="ARBA00022859"/>
    </source>
</evidence>
<feature type="transmembrane region" description="Helical" evidence="4">
    <location>
        <begin position="348"/>
        <end position="370"/>
    </location>
</feature>
<proteinExistence type="inferred from homology"/>
<sequence length="574" mass="65775">MSVTNYVDSVSMGSSDVAIRNDVDVEGYNKCLDINEFSVAATNRELVNLENAAVNIDSSSDVIIGPVTQFHINGNVTIHQKNERLPTGMEQNDDIGNVYNTNSKDIEADQQEQTECKRRSSINYIKWICFLIVATFGILTRVKLVLKNLQQDVQEMVGYHAKMKVFYKQDWGGVVVNRTRLSSYVHLPVPFIIIKHTGGAFCQTESECKQLTKELQSKHLALNYSDIAYNFLVGGDGNLYIGRGYEYPNEYSRYSYDIVVHGNFLYDQFYDFMENVTQTIIKAGRFVNVIDQYYVVLCENQTERVDSPGRNIYEKVKLWEHYQNDCEEIFKTILRYLKAFCHKRKKDLGRIFICVLLSSCAILLYVSIVLHKDLVLDPEPLYGRYLGNFTIHYVSDWGGKTVTGILDNPLPVGLVIVRHTGTDTCFSLEKCSEILRILQIYQTTTFGYKDICDNLFIGGNGNIYVGRGWDTRNCYLNKLSIAISFIGNFNKVHLNDNMKTSFKLLLQQGIDLSKLPENYLMVAYNQTVISNNPGDNVYNYIKTLPNFFDIDLRKYKYKDMCSIYKAPLGKKLIL</sequence>
<dbReference type="GO" id="GO:0008270">
    <property type="term" value="F:zinc ion binding"/>
    <property type="evidence" value="ECO:0007669"/>
    <property type="project" value="InterPro"/>
</dbReference>
<reference evidence="6" key="1">
    <citation type="submission" date="2022-01" db="EMBL/GenBank/DDBJ databases">
        <authorList>
            <person name="King R."/>
        </authorList>
    </citation>
    <scope>NUCLEOTIDE SEQUENCE</scope>
</reference>
<dbReference type="InterPro" id="IPR002502">
    <property type="entry name" value="Amidase_domain"/>
</dbReference>
<keyword evidence="3" id="KW-0391">Immunity</keyword>
<evidence type="ECO:0000313" key="7">
    <source>
        <dbReference type="Proteomes" id="UP001153636"/>
    </source>
</evidence>
<dbReference type="InterPro" id="IPR036505">
    <property type="entry name" value="Amidase/PGRP_sf"/>
</dbReference>
<dbReference type="SMART" id="SM00701">
    <property type="entry name" value="PGRP"/>
    <property type="match status" value="2"/>
</dbReference>
<dbReference type="GO" id="GO:0008745">
    <property type="term" value="F:N-acetylmuramoyl-L-alanine amidase activity"/>
    <property type="evidence" value="ECO:0007669"/>
    <property type="project" value="InterPro"/>
</dbReference>
<comment type="similarity">
    <text evidence="1">Belongs to the N-acetylmuramoyl-L-alanine amidase 2 family.</text>
</comment>
<keyword evidence="4" id="KW-1133">Transmembrane helix</keyword>
<dbReference type="CDD" id="cd06583">
    <property type="entry name" value="PGRP"/>
    <property type="match status" value="2"/>
</dbReference>
<dbReference type="InterPro" id="IPR015510">
    <property type="entry name" value="PGRP"/>
</dbReference>
<dbReference type="PANTHER" id="PTHR11022">
    <property type="entry name" value="PEPTIDOGLYCAN RECOGNITION PROTEIN"/>
    <property type="match status" value="1"/>
</dbReference>